<name>O07049_AERHY</name>
<organism evidence="1">
    <name type="scientific">Aeromonas hydrophila</name>
    <dbReference type="NCBI Taxonomy" id="644"/>
    <lineage>
        <taxon>Bacteria</taxon>
        <taxon>Pseudomonadati</taxon>
        <taxon>Pseudomonadota</taxon>
        <taxon>Gammaproteobacteria</taxon>
        <taxon>Aeromonadales</taxon>
        <taxon>Aeromonadaceae</taxon>
        <taxon>Aeromonas</taxon>
    </lineage>
</organism>
<protein>
    <submittedName>
        <fullName evidence="1">Similarity with known prokaryotic or eukaryotic proteins</fullName>
    </submittedName>
</protein>
<reference evidence="1" key="2">
    <citation type="journal article" date="1997" name="J. Bacteriol.">
        <title>Cloning and characterization of two immunophilin-like genes, ilpA and fkpA, on a single 3.9-kilobase fragment of Aeromonas hydrophila genomic DNA.</title>
        <authorList>
            <person name="Wong C.Y.F."/>
            <person name="Heuzenroeder M.W."/>
            <person name="Quinn D.M."/>
            <person name="Flower R.L.P."/>
        </authorList>
    </citation>
    <scope>NUCLEOTIDE SEQUENCE</scope>
    <source>
        <strain evidence="1">A6</strain>
    </source>
</reference>
<dbReference type="AlphaFoldDB" id="O07049"/>
<evidence type="ECO:0000313" key="1">
    <source>
        <dbReference type="EMBL" id="AAC45363.1"/>
    </source>
</evidence>
<accession>O07049</accession>
<proteinExistence type="predicted"/>
<reference evidence="1" key="1">
    <citation type="submission" date="1996-04" db="EMBL/GenBank/DDBJ databases">
        <authorList>
            <person name="Wong C.Y.F."/>
            <person name="Heuzenroeder M.W."/>
            <person name="Quinn D.M."/>
            <person name="Flower R.L.P."/>
        </authorList>
    </citation>
    <scope>NUCLEOTIDE SEQUENCE</scope>
    <source>
        <strain evidence="1">A6</strain>
    </source>
</reference>
<dbReference type="EMBL" id="U56832">
    <property type="protein sequence ID" value="AAC45363.1"/>
    <property type="molecule type" value="Genomic_DNA"/>
</dbReference>
<sequence length="250" mass="26803">MSCSTAESAPSPAPLVFLIFKGNGSLRYFEDLALHQVVGNGGAVEGDEGLLATGAALVDGLGAHLLAGAALAGDEHGRLARRRALDDAIDRLHRHGGTDETGKRAALEVLPVLGHQRAELLVLEGIACGGAQPLAVERFGQKVEGTEPHRLHRHVHRAVGGDHHHRAGQLLFGDLLQDVHAGHVGQLEIQQHHRRRAAQQLRQCLLAAIGPQHLVAILGQILFIDHRQTAGIFHQQDSRFAFSHGSHPCN</sequence>
<dbReference type="AntiFam" id="ANF00077">
    <property type="entry name" value="Shadow ORF (opposite AtoC)"/>
</dbReference>